<evidence type="ECO:0000256" key="14">
    <source>
        <dbReference type="ARBA" id="ARBA00045720"/>
    </source>
</evidence>
<evidence type="ECO:0000256" key="6">
    <source>
        <dbReference type="ARBA" id="ARBA00022475"/>
    </source>
</evidence>
<evidence type="ECO:0000256" key="8">
    <source>
        <dbReference type="ARBA" id="ARBA00022692"/>
    </source>
</evidence>
<dbReference type="GO" id="GO:0046872">
    <property type="term" value="F:metal ion binding"/>
    <property type="evidence" value="ECO:0007669"/>
    <property type="project" value="UniProtKB-KW"/>
</dbReference>
<dbReference type="Gene3D" id="1.10.287.910">
    <property type="entry name" value="bacterial mercury transporter, merf"/>
    <property type="match status" value="1"/>
</dbReference>
<protein>
    <recommendedName>
        <fullName evidence="3">Mercuric transport protein MerT</fullName>
    </recommendedName>
    <alternativeName>
        <fullName evidence="13">Mercury ion transport protein</fullName>
    </alternativeName>
</protein>
<dbReference type="GO" id="GO:0015097">
    <property type="term" value="F:mercury ion transmembrane transporter activity"/>
    <property type="evidence" value="ECO:0007669"/>
    <property type="project" value="InterPro"/>
</dbReference>
<dbReference type="Pfam" id="PF02411">
    <property type="entry name" value="MerT"/>
    <property type="match status" value="1"/>
</dbReference>
<evidence type="ECO:0000256" key="3">
    <source>
        <dbReference type="ARBA" id="ARBA00017053"/>
    </source>
</evidence>
<evidence type="ECO:0000256" key="15">
    <source>
        <dbReference type="SAM" id="Phobius"/>
    </source>
</evidence>
<evidence type="ECO:0000313" key="16">
    <source>
        <dbReference type="EMBL" id="OBS09759.1"/>
    </source>
</evidence>
<name>A0A1A6C5D4_9GAMM</name>
<keyword evidence="5" id="KW-0475">Mercuric resistance</keyword>
<evidence type="ECO:0000256" key="4">
    <source>
        <dbReference type="ARBA" id="ARBA00022448"/>
    </source>
</evidence>
<comment type="function">
    <text evidence="14">Involved in mercury resistance. Probably transfers a mercuric ion from the periplasmic Hg(2+)-binding protein MerP to the cytoplasmic mercuric reductase MerA.</text>
</comment>
<evidence type="ECO:0000256" key="10">
    <source>
        <dbReference type="ARBA" id="ARBA00022914"/>
    </source>
</evidence>
<comment type="caution">
    <text evidence="16">The sequence shown here is derived from an EMBL/GenBank/DDBJ whole genome shotgun (WGS) entry which is preliminary data.</text>
</comment>
<keyword evidence="9" id="KW-0479">Metal-binding</keyword>
<organism evidence="16 17">
    <name type="scientific">Acidihalobacter prosperus</name>
    <dbReference type="NCBI Taxonomy" id="160660"/>
    <lineage>
        <taxon>Bacteria</taxon>
        <taxon>Pseudomonadati</taxon>
        <taxon>Pseudomonadota</taxon>
        <taxon>Gammaproteobacteria</taxon>
        <taxon>Chromatiales</taxon>
        <taxon>Ectothiorhodospiraceae</taxon>
        <taxon>Acidihalobacter</taxon>
    </lineage>
</organism>
<comment type="similarity">
    <text evidence="2">Belongs to the MerT family.</text>
</comment>
<evidence type="ECO:0000256" key="2">
    <source>
        <dbReference type="ARBA" id="ARBA00008224"/>
    </source>
</evidence>
<keyword evidence="17" id="KW-1185">Reference proteome</keyword>
<dbReference type="RefSeq" id="WP_038092221.1">
    <property type="nucleotide sequence ID" value="NZ_JQSG02000002.1"/>
</dbReference>
<feature type="transmembrane region" description="Helical" evidence="15">
    <location>
        <begin position="12"/>
        <end position="37"/>
    </location>
</feature>
<keyword evidence="7" id="KW-0997">Cell inner membrane</keyword>
<dbReference type="PROSITE" id="PS51257">
    <property type="entry name" value="PROKAR_LIPOPROTEIN"/>
    <property type="match status" value="1"/>
</dbReference>
<evidence type="ECO:0000256" key="9">
    <source>
        <dbReference type="ARBA" id="ARBA00022723"/>
    </source>
</evidence>
<dbReference type="EMBL" id="JQSG02000002">
    <property type="protein sequence ID" value="OBS09759.1"/>
    <property type="molecule type" value="Genomic_DNA"/>
</dbReference>
<proteinExistence type="inferred from homology"/>
<dbReference type="InterPro" id="IPR003457">
    <property type="entry name" value="Transprt_MerT"/>
</dbReference>
<keyword evidence="4" id="KW-0813">Transport</keyword>
<keyword evidence="6" id="KW-1003">Cell membrane</keyword>
<evidence type="ECO:0000256" key="11">
    <source>
        <dbReference type="ARBA" id="ARBA00022989"/>
    </source>
</evidence>
<sequence>MTQKDRGRWNLAGAIVAGVGASACCFGPLILLGLGISGTWIASLTALEPYRPLFIALVAMFLLLAFRRLYRNEKTCDDGQACAIPEVRRRQRFIFWSVGVILLVVLALPDIAPYLLGY</sequence>
<keyword evidence="12 15" id="KW-0472">Membrane</keyword>
<dbReference type="Proteomes" id="UP000029273">
    <property type="component" value="Unassembled WGS sequence"/>
</dbReference>
<dbReference type="GO" id="GO:0005886">
    <property type="term" value="C:plasma membrane"/>
    <property type="evidence" value="ECO:0007669"/>
    <property type="project" value="UniProtKB-SubCell"/>
</dbReference>
<keyword evidence="11 15" id="KW-1133">Transmembrane helix</keyword>
<dbReference type="AlphaFoldDB" id="A0A1A6C5D4"/>
<evidence type="ECO:0000256" key="13">
    <source>
        <dbReference type="ARBA" id="ARBA00030934"/>
    </source>
</evidence>
<evidence type="ECO:0000256" key="1">
    <source>
        <dbReference type="ARBA" id="ARBA00004429"/>
    </source>
</evidence>
<gene>
    <name evidence="16" type="ORF">Thpro_020809</name>
</gene>
<comment type="subcellular location">
    <subcellularLocation>
        <location evidence="1">Cell inner membrane</location>
        <topology evidence="1">Multi-pass membrane protein</topology>
    </subcellularLocation>
</comment>
<evidence type="ECO:0000256" key="12">
    <source>
        <dbReference type="ARBA" id="ARBA00023136"/>
    </source>
</evidence>
<feature type="transmembrane region" description="Helical" evidence="15">
    <location>
        <begin position="93"/>
        <end position="116"/>
    </location>
</feature>
<evidence type="ECO:0000313" key="17">
    <source>
        <dbReference type="Proteomes" id="UP000029273"/>
    </source>
</evidence>
<keyword evidence="8 15" id="KW-0812">Transmembrane</keyword>
<keyword evidence="10" id="KW-0476">Mercury</keyword>
<dbReference type="OrthoDB" id="9813737at2"/>
<feature type="transmembrane region" description="Helical" evidence="15">
    <location>
        <begin position="49"/>
        <end position="66"/>
    </location>
</feature>
<accession>A0A1A6C5D4</accession>
<evidence type="ECO:0000256" key="5">
    <source>
        <dbReference type="ARBA" id="ARBA00022466"/>
    </source>
</evidence>
<reference evidence="16 17" key="1">
    <citation type="journal article" date="2014" name="Genome Announc.">
        <title>Draft Genome Sequence of the Iron-Oxidizing, Acidophilic, and Halotolerant 'Thiobacillus prosperus' Type Strain DSM 5130.</title>
        <authorList>
            <person name="Ossandon F.J."/>
            <person name="Cardenas J.P."/>
            <person name="Corbett M."/>
            <person name="Quatrini R."/>
            <person name="Holmes D.S."/>
            <person name="Watkin E."/>
        </authorList>
    </citation>
    <scope>NUCLEOTIDE SEQUENCE [LARGE SCALE GENOMIC DNA]</scope>
    <source>
        <strain evidence="16 17">DSM 5130</strain>
    </source>
</reference>
<evidence type="ECO:0000256" key="7">
    <source>
        <dbReference type="ARBA" id="ARBA00022519"/>
    </source>
</evidence>